<feature type="compositionally biased region" description="Polar residues" evidence="1">
    <location>
        <begin position="113"/>
        <end position="126"/>
    </location>
</feature>
<sequence>MDGVAVEHYSRTPPIPSTETNMATLAPLQSREPSEKRELPHHPMLSTAALLNPIIEKTPPPMVQEIKPLHPHTLPQIQSLPQPQSQSQHRPQSYQSYSNSHSLSRSPVDKGPSASTTPPRESTNGPIISEMPK</sequence>
<dbReference type="GeneID" id="87919085"/>
<gene>
    <name evidence="2" type="ORF">Triagg1_4743</name>
</gene>
<evidence type="ECO:0000256" key="1">
    <source>
        <dbReference type="SAM" id="MobiDB-lite"/>
    </source>
</evidence>
<comment type="caution">
    <text evidence="2">The sequence shown here is derived from an EMBL/GenBank/DDBJ whole genome shotgun (WGS) entry which is preliminary data.</text>
</comment>
<accession>A0AAE1IHC8</accession>
<dbReference type="AlphaFoldDB" id="A0AAE1IHC8"/>
<dbReference type="Proteomes" id="UP001273209">
    <property type="component" value="Unassembled WGS sequence"/>
</dbReference>
<feature type="compositionally biased region" description="Basic and acidic residues" evidence="1">
    <location>
        <begin position="32"/>
        <end position="41"/>
    </location>
</feature>
<keyword evidence="3" id="KW-1185">Reference proteome</keyword>
<dbReference type="RefSeq" id="XP_062756323.1">
    <property type="nucleotide sequence ID" value="XM_062899180.1"/>
</dbReference>
<evidence type="ECO:0000313" key="2">
    <source>
        <dbReference type="EMBL" id="KAK4075079.1"/>
    </source>
</evidence>
<feature type="compositionally biased region" description="Low complexity" evidence="1">
    <location>
        <begin position="75"/>
        <end position="106"/>
    </location>
</feature>
<reference evidence="2" key="1">
    <citation type="submission" date="2023-11" db="EMBL/GenBank/DDBJ databases">
        <title>The genome sequences of three competitors of mushroom-forming fungi.</title>
        <authorList>
            <person name="Beijen E."/>
            <person name="Ohm R.A."/>
        </authorList>
    </citation>
    <scope>NUCLEOTIDE SEQUENCE</scope>
    <source>
        <strain evidence="2">CBS 100526</strain>
    </source>
</reference>
<dbReference type="EMBL" id="JAWRVG010000015">
    <property type="protein sequence ID" value="KAK4075079.1"/>
    <property type="molecule type" value="Genomic_DNA"/>
</dbReference>
<feature type="region of interest" description="Disordered" evidence="1">
    <location>
        <begin position="1"/>
        <end position="43"/>
    </location>
</feature>
<proteinExistence type="predicted"/>
<evidence type="ECO:0000313" key="3">
    <source>
        <dbReference type="Proteomes" id="UP001273209"/>
    </source>
</evidence>
<protein>
    <submittedName>
        <fullName evidence="2">Uncharacterized protein</fullName>
    </submittedName>
</protein>
<organism evidence="2 3">
    <name type="scientific">Trichoderma aggressivum f. europaeum</name>
    <dbReference type="NCBI Taxonomy" id="173218"/>
    <lineage>
        <taxon>Eukaryota</taxon>
        <taxon>Fungi</taxon>
        <taxon>Dikarya</taxon>
        <taxon>Ascomycota</taxon>
        <taxon>Pezizomycotina</taxon>
        <taxon>Sordariomycetes</taxon>
        <taxon>Hypocreomycetidae</taxon>
        <taxon>Hypocreales</taxon>
        <taxon>Hypocreaceae</taxon>
        <taxon>Trichoderma</taxon>
    </lineage>
</organism>
<feature type="region of interest" description="Disordered" evidence="1">
    <location>
        <begin position="57"/>
        <end position="133"/>
    </location>
</feature>
<name>A0AAE1IHC8_9HYPO</name>